<evidence type="ECO:0000313" key="2">
    <source>
        <dbReference type="EMBL" id="SHN25593.1"/>
    </source>
</evidence>
<dbReference type="Gene3D" id="3.90.1580.10">
    <property type="entry name" value="paralog of FGE (formylglycine-generating enzyme)"/>
    <property type="match status" value="1"/>
</dbReference>
<dbReference type="GO" id="GO:0120147">
    <property type="term" value="F:formylglycine-generating oxidase activity"/>
    <property type="evidence" value="ECO:0007669"/>
    <property type="project" value="TreeGrafter"/>
</dbReference>
<proteinExistence type="predicted"/>
<keyword evidence="3" id="KW-1185">Reference proteome</keyword>
<evidence type="ECO:0000313" key="3">
    <source>
        <dbReference type="Proteomes" id="UP000184513"/>
    </source>
</evidence>
<gene>
    <name evidence="2" type="ORF">SAMN04488057_11440</name>
</gene>
<dbReference type="SUPFAM" id="SSF56436">
    <property type="entry name" value="C-type lectin-like"/>
    <property type="match status" value="1"/>
</dbReference>
<dbReference type="Pfam" id="PF03781">
    <property type="entry name" value="FGE-sulfatase"/>
    <property type="match status" value="1"/>
</dbReference>
<dbReference type="InterPro" id="IPR042095">
    <property type="entry name" value="SUMF_sf"/>
</dbReference>
<dbReference type="InterPro" id="IPR016187">
    <property type="entry name" value="CTDL_fold"/>
</dbReference>
<evidence type="ECO:0000259" key="1">
    <source>
        <dbReference type="Pfam" id="PF03781"/>
    </source>
</evidence>
<name>A0A1M7Q5K3_9BACT</name>
<dbReference type="STRING" id="388280.SAMN04488057_11440"/>
<protein>
    <submittedName>
        <fullName evidence="2">Formylglycine-generating enzyme, required for sulfatase activity, contains SUMF1/FGE domain</fullName>
    </submittedName>
</protein>
<dbReference type="InterPro" id="IPR005532">
    <property type="entry name" value="SUMF_dom"/>
</dbReference>
<dbReference type="Proteomes" id="UP000184513">
    <property type="component" value="Unassembled WGS sequence"/>
</dbReference>
<dbReference type="PANTHER" id="PTHR23150">
    <property type="entry name" value="SULFATASE MODIFYING FACTOR 1, 2"/>
    <property type="match status" value="1"/>
</dbReference>
<dbReference type="AlphaFoldDB" id="A0A1M7Q5K3"/>
<feature type="domain" description="Sulfatase-modifying factor enzyme-like" evidence="1">
    <location>
        <begin position="48"/>
        <end position="242"/>
    </location>
</feature>
<sequence>MQFEKIPAGSMIAGRLVLQCPEPPDDRRVPVEERWTEEDYQRCQTLAARDSRPGFRVAIDRDFYIGKFEVTQSQWQQVMGVNPAFFQRENIGEDTGNYPVENVTWEDVQVFISRLNKLDGTATYRLPTEFEWEYAARAGAESPLSWQETRLQAWIQDSDQGSTRAVGEMKPNAWGLYDMLGNVWEWVADFHNGKTLPDSRPPKRGLVHVLKGGSFTSDVVNATWYFHGGGPGNGFDVGFRLVMEPI</sequence>
<organism evidence="2 3">
    <name type="scientific">Cyclobacterium lianum</name>
    <dbReference type="NCBI Taxonomy" id="388280"/>
    <lineage>
        <taxon>Bacteria</taxon>
        <taxon>Pseudomonadati</taxon>
        <taxon>Bacteroidota</taxon>
        <taxon>Cytophagia</taxon>
        <taxon>Cytophagales</taxon>
        <taxon>Cyclobacteriaceae</taxon>
        <taxon>Cyclobacterium</taxon>
    </lineage>
</organism>
<accession>A0A1M7Q5K3</accession>
<dbReference type="EMBL" id="FRCY01000014">
    <property type="protein sequence ID" value="SHN25593.1"/>
    <property type="molecule type" value="Genomic_DNA"/>
</dbReference>
<dbReference type="PANTHER" id="PTHR23150:SF19">
    <property type="entry name" value="FORMYLGLYCINE-GENERATING ENZYME"/>
    <property type="match status" value="1"/>
</dbReference>
<reference evidence="2 3" key="1">
    <citation type="submission" date="2016-11" db="EMBL/GenBank/DDBJ databases">
        <authorList>
            <person name="Jaros S."/>
            <person name="Januszkiewicz K."/>
            <person name="Wedrychowicz H."/>
        </authorList>
    </citation>
    <scope>NUCLEOTIDE SEQUENCE [LARGE SCALE GENOMIC DNA]</scope>
    <source>
        <strain evidence="2 3">CGMCC 1.6102</strain>
    </source>
</reference>
<dbReference type="InterPro" id="IPR051043">
    <property type="entry name" value="Sulfatase_Mod_Factor_Kinase"/>
</dbReference>